<gene>
    <name evidence="1" type="ORF">QFC20_005032</name>
</gene>
<organism evidence="1 2">
    <name type="scientific">Naganishia adeliensis</name>
    <dbReference type="NCBI Taxonomy" id="92952"/>
    <lineage>
        <taxon>Eukaryota</taxon>
        <taxon>Fungi</taxon>
        <taxon>Dikarya</taxon>
        <taxon>Basidiomycota</taxon>
        <taxon>Agaricomycotina</taxon>
        <taxon>Tremellomycetes</taxon>
        <taxon>Filobasidiales</taxon>
        <taxon>Filobasidiaceae</taxon>
        <taxon>Naganishia</taxon>
    </lineage>
</organism>
<dbReference type="Proteomes" id="UP001230649">
    <property type="component" value="Unassembled WGS sequence"/>
</dbReference>
<sequence length="457" mass="47912">MPLGTAASLIGPSTRSLTPTASPASSPVVAYFGQDLQSHSADGRERTDRSGASVVMGATPVGINESDQTYMDSTASYPLSAGASSFLLQVDSPNEDRSYSAPPFSDDSPALERRTRRSRQPSDRLLVRADPSATTSGGGALGFTVHYDIASTYSPTSSGATATSSSSNTPSPTTLSQTPTNLPAVPISAIALPSAFPQPFDQSLSYSLTDSCVAFLARYLESEQMTGRTKGARGSKTTVGKCGRPFGLLVSSSSRWAQMARNETLLNGLLSNICYATDTERCSDYYASLAVDIQKNANCGGDIKNRKAVALEALYGFQNYDMLQTAACLQDSQTQAYCYVSAMSTSSPPDDGYLYSLSSGIALPSTIKPTCSTCSAKLLNLFTETVATEKSYASVMQPVLTNATGIIKEACGSTFAGQSITMQAHVTSGASRTALWLCWTLPLASAVLVAAYSGLGI</sequence>
<accession>A0ACC2VS00</accession>
<proteinExistence type="predicted"/>
<comment type="caution">
    <text evidence="1">The sequence shown here is derived from an EMBL/GenBank/DDBJ whole genome shotgun (WGS) entry which is preliminary data.</text>
</comment>
<name>A0ACC2VS00_9TREE</name>
<dbReference type="EMBL" id="JASBWS010000065">
    <property type="protein sequence ID" value="KAJ9102203.1"/>
    <property type="molecule type" value="Genomic_DNA"/>
</dbReference>
<evidence type="ECO:0000313" key="2">
    <source>
        <dbReference type="Proteomes" id="UP001230649"/>
    </source>
</evidence>
<reference evidence="1" key="1">
    <citation type="submission" date="2023-04" db="EMBL/GenBank/DDBJ databases">
        <title>Draft Genome sequencing of Naganishia species isolated from polar environments using Oxford Nanopore Technology.</title>
        <authorList>
            <person name="Leo P."/>
            <person name="Venkateswaran K."/>
        </authorList>
    </citation>
    <scope>NUCLEOTIDE SEQUENCE</scope>
    <source>
        <strain evidence="1">MNA-CCFEE 5262</strain>
    </source>
</reference>
<keyword evidence="2" id="KW-1185">Reference proteome</keyword>
<evidence type="ECO:0000313" key="1">
    <source>
        <dbReference type="EMBL" id="KAJ9102203.1"/>
    </source>
</evidence>
<protein>
    <submittedName>
        <fullName evidence="1">Uncharacterized protein</fullName>
    </submittedName>
</protein>